<dbReference type="EMBL" id="CAXKWB010049168">
    <property type="protein sequence ID" value="CAL4168050.1"/>
    <property type="molecule type" value="Genomic_DNA"/>
</dbReference>
<dbReference type="PANTHER" id="PTHR33936:SF25">
    <property type="entry name" value="C2H2-TYPE DOMAIN-CONTAINING PROTEIN"/>
    <property type="match status" value="1"/>
</dbReference>
<feature type="domain" description="C2H2-type" evidence="3">
    <location>
        <begin position="378"/>
        <end position="408"/>
    </location>
</feature>
<evidence type="ECO:0000256" key="2">
    <source>
        <dbReference type="SAM" id="MobiDB-lite"/>
    </source>
</evidence>
<feature type="non-terminal residue" evidence="4">
    <location>
        <position position="535"/>
    </location>
</feature>
<feature type="compositionally biased region" description="Basic and acidic residues" evidence="2">
    <location>
        <begin position="1"/>
        <end position="23"/>
    </location>
</feature>
<dbReference type="AlphaFoldDB" id="A0AAV2SBM6"/>
<evidence type="ECO:0000313" key="4">
    <source>
        <dbReference type="EMBL" id="CAL4168050.1"/>
    </source>
</evidence>
<comment type="caution">
    <text evidence="4">The sequence shown here is derived from an EMBL/GenBank/DDBJ whole genome shotgun (WGS) entry which is preliminary data.</text>
</comment>
<dbReference type="InterPro" id="IPR013087">
    <property type="entry name" value="Znf_C2H2_type"/>
</dbReference>
<dbReference type="PROSITE" id="PS50157">
    <property type="entry name" value="ZINC_FINGER_C2H2_2"/>
    <property type="match status" value="2"/>
</dbReference>
<organism evidence="4 5">
    <name type="scientific">Meganyctiphanes norvegica</name>
    <name type="common">Northern krill</name>
    <name type="synonym">Thysanopoda norvegica</name>
    <dbReference type="NCBI Taxonomy" id="48144"/>
    <lineage>
        <taxon>Eukaryota</taxon>
        <taxon>Metazoa</taxon>
        <taxon>Ecdysozoa</taxon>
        <taxon>Arthropoda</taxon>
        <taxon>Crustacea</taxon>
        <taxon>Multicrustacea</taxon>
        <taxon>Malacostraca</taxon>
        <taxon>Eumalacostraca</taxon>
        <taxon>Eucarida</taxon>
        <taxon>Euphausiacea</taxon>
        <taxon>Euphausiidae</taxon>
        <taxon>Meganyctiphanes</taxon>
    </lineage>
</organism>
<feature type="region of interest" description="Disordered" evidence="2">
    <location>
        <begin position="54"/>
        <end position="91"/>
    </location>
</feature>
<proteinExistence type="predicted"/>
<name>A0AAV2SBM6_MEGNR</name>
<evidence type="ECO:0000256" key="1">
    <source>
        <dbReference type="PROSITE-ProRule" id="PRU00042"/>
    </source>
</evidence>
<protein>
    <recommendedName>
        <fullName evidence="3">C2H2-type domain-containing protein</fullName>
    </recommendedName>
</protein>
<evidence type="ECO:0000259" key="3">
    <source>
        <dbReference type="PROSITE" id="PS50157"/>
    </source>
</evidence>
<reference evidence="4 5" key="1">
    <citation type="submission" date="2024-05" db="EMBL/GenBank/DDBJ databases">
        <authorList>
            <person name="Wallberg A."/>
        </authorList>
    </citation>
    <scope>NUCLEOTIDE SEQUENCE [LARGE SCALE GENOMIC DNA]</scope>
</reference>
<feature type="non-terminal residue" evidence="4">
    <location>
        <position position="1"/>
    </location>
</feature>
<gene>
    <name evidence="4" type="ORF">MNOR_LOCUS33655</name>
</gene>
<dbReference type="PANTHER" id="PTHR33936">
    <property type="entry name" value="PROTEIN CBG17840"/>
    <property type="match status" value="1"/>
</dbReference>
<dbReference type="GO" id="GO:0008270">
    <property type="term" value="F:zinc ion binding"/>
    <property type="evidence" value="ECO:0007669"/>
    <property type="project" value="UniProtKB-KW"/>
</dbReference>
<dbReference type="Gene3D" id="3.30.160.60">
    <property type="entry name" value="Classic Zinc Finger"/>
    <property type="match status" value="2"/>
</dbReference>
<keyword evidence="1" id="KW-0479">Metal-binding</keyword>
<keyword evidence="1" id="KW-0863">Zinc-finger</keyword>
<dbReference type="InterPro" id="IPR036236">
    <property type="entry name" value="Znf_C2H2_sf"/>
</dbReference>
<keyword evidence="5" id="KW-1185">Reference proteome</keyword>
<sequence length="535" mass="61636">LQEQCEKQSSHVDGKFVEDKKVDSSAQTDKLNKKAVDTLAKTVHQKCEGGKINICSEEPGYQGSSSSERENGCNFNNGKTRPSRRERKMPTRFADSIVEDVVLQSLGIKEELEWPRRVELQQQYQQQQEQQKHHHHQQQQQKQHQQQQQQECVALKKEINNKGNDINKIPSYPRDSTFQNKDEHFNGENNFQAMKRPISEIDDGPGVSIKVFAVDSPLPRELHLTVQNSDTGLVEVQRQSNLTVQNSDTGLVEVQRQSNLNSVHNNADISHVNEPQSPRNVKIKVEESVLTETELNDDKQKVKMGFMCSKCCNIFLVKEELKEHLYKCRNVKPPRSVRARPTREYKCSKCSRQFLSKHSLNRHSQRSVCTKIRSKKSFTCPSCERKFRDNFALTTHIKACGKRTGGPRQRAVCLHPSCDLRFMHVKAMMDHVRQAHQDVHIDIQEYTFLNLEDFIRWKDIEEAKTMTRYVKNGVRDGGVSLYRSYDCIHNGEDKNKVRLTNRVHGKGKIKIGLFCPARMQTRILKDGTVSVTFIG</sequence>
<dbReference type="SMART" id="SM00355">
    <property type="entry name" value="ZnF_C2H2"/>
    <property type="match status" value="4"/>
</dbReference>
<dbReference type="InterPro" id="IPR052797">
    <property type="entry name" value="RegFact_GeneExpr_CellDeath"/>
</dbReference>
<feature type="domain" description="C2H2-type" evidence="3">
    <location>
        <begin position="345"/>
        <end position="374"/>
    </location>
</feature>
<feature type="compositionally biased region" description="Low complexity" evidence="2">
    <location>
        <begin position="138"/>
        <end position="151"/>
    </location>
</feature>
<keyword evidence="1" id="KW-0862">Zinc</keyword>
<dbReference type="SUPFAM" id="SSF57667">
    <property type="entry name" value="beta-beta-alpha zinc fingers"/>
    <property type="match status" value="1"/>
</dbReference>
<evidence type="ECO:0000313" key="5">
    <source>
        <dbReference type="Proteomes" id="UP001497623"/>
    </source>
</evidence>
<feature type="region of interest" description="Disordered" evidence="2">
    <location>
        <begin position="125"/>
        <end position="180"/>
    </location>
</feature>
<dbReference type="Proteomes" id="UP001497623">
    <property type="component" value="Unassembled WGS sequence"/>
</dbReference>
<feature type="region of interest" description="Disordered" evidence="2">
    <location>
        <begin position="1"/>
        <end position="27"/>
    </location>
</feature>
<accession>A0AAV2SBM6</accession>